<feature type="compositionally biased region" description="Basic and acidic residues" evidence="6">
    <location>
        <begin position="367"/>
        <end position="387"/>
    </location>
</feature>
<evidence type="ECO:0000256" key="1">
    <source>
        <dbReference type="ARBA" id="ARBA00004141"/>
    </source>
</evidence>
<feature type="transmembrane region" description="Helical" evidence="7">
    <location>
        <begin position="138"/>
        <end position="166"/>
    </location>
</feature>
<evidence type="ECO:0000259" key="8">
    <source>
        <dbReference type="Pfam" id="PF20684"/>
    </source>
</evidence>
<reference evidence="9" key="1">
    <citation type="submission" date="2021-12" db="EMBL/GenBank/DDBJ databases">
        <title>Curvularia clavata genome.</title>
        <authorList>
            <person name="Cao Y."/>
        </authorList>
    </citation>
    <scope>NUCLEOTIDE SEQUENCE</scope>
    <source>
        <strain evidence="9">Yc1106</strain>
    </source>
</reference>
<feature type="transmembrane region" description="Helical" evidence="7">
    <location>
        <begin position="103"/>
        <end position="126"/>
    </location>
</feature>
<feature type="transmembrane region" description="Helical" evidence="7">
    <location>
        <begin position="26"/>
        <end position="48"/>
    </location>
</feature>
<dbReference type="InterPro" id="IPR049326">
    <property type="entry name" value="Rhodopsin_dom_fungi"/>
</dbReference>
<keyword evidence="2 7" id="KW-0812">Transmembrane</keyword>
<proteinExistence type="inferred from homology"/>
<evidence type="ECO:0000256" key="4">
    <source>
        <dbReference type="ARBA" id="ARBA00023136"/>
    </source>
</evidence>
<comment type="subcellular location">
    <subcellularLocation>
        <location evidence="1">Membrane</location>
        <topology evidence="1">Multi-pass membrane protein</topology>
    </subcellularLocation>
</comment>
<feature type="transmembrane region" description="Helical" evidence="7">
    <location>
        <begin position="259"/>
        <end position="278"/>
    </location>
</feature>
<sequence>MMASPSPPVLTPEQLAVLQREDNGPLLITIVSIFTAIGCIFVCLRLYARLIVIHNIGLEDYCILLSFAHAIAMAVLQIEGAKHGSAKHMMFLTLPQIETVLKYLYWSILTYANALTLTKLSILLQYRRIFTFTSMRIPIYIVGAICLAAGTSLLIALIFSCVPVSAFWDISEKATAKCFDSNAFSFAGAAINIVTDVLVAALPVRGIWQLQVPRRQRIALMCILTLGWFVCVISVARLHGFIELSKHPQDSTFYGAAPAYWSAIEVNLGIVCACAPALKPLVAKVIPGFSTRYGSQRSTTRGTNDMPKNHSSFMELKGKSSTGTISEEVELRHSCGNGLSSESYMGLPRTIHVKTDLEQQIDDIDRDTDKDSERNLVTKPARIMDRL</sequence>
<keyword evidence="10" id="KW-1185">Reference proteome</keyword>
<feature type="transmembrane region" description="Helical" evidence="7">
    <location>
        <begin position="186"/>
        <end position="206"/>
    </location>
</feature>
<dbReference type="GO" id="GO:0016020">
    <property type="term" value="C:membrane"/>
    <property type="evidence" value="ECO:0007669"/>
    <property type="project" value="UniProtKB-SubCell"/>
</dbReference>
<evidence type="ECO:0000256" key="6">
    <source>
        <dbReference type="SAM" id="MobiDB-lite"/>
    </source>
</evidence>
<protein>
    <recommendedName>
        <fullName evidence="8">Rhodopsin domain-containing protein</fullName>
    </recommendedName>
</protein>
<evidence type="ECO:0000256" key="3">
    <source>
        <dbReference type="ARBA" id="ARBA00022989"/>
    </source>
</evidence>
<dbReference type="PANTHER" id="PTHR33048:SF47">
    <property type="entry name" value="INTEGRAL MEMBRANE PROTEIN-RELATED"/>
    <property type="match status" value="1"/>
</dbReference>
<keyword evidence="3 7" id="KW-1133">Transmembrane helix</keyword>
<feature type="domain" description="Rhodopsin" evidence="8">
    <location>
        <begin position="44"/>
        <end position="283"/>
    </location>
</feature>
<evidence type="ECO:0000313" key="10">
    <source>
        <dbReference type="Proteomes" id="UP001056012"/>
    </source>
</evidence>
<evidence type="ECO:0000313" key="9">
    <source>
        <dbReference type="EMBL" id="USP77963.1"/>
    </source>
</evidence>
<dbReference type="Proteomes" id="UP001056012">
    <property type="component" value="Chromosome 3"/>
</dbReference>
<dbReference type="EMBL" id="CP089276">
    <property type="protein sequence ID" value="USP77963.1"/>
    <property type="molecule type" value="Genomic_DNA"/>
</dbReference>
<dbReference type="Pfam" id="PF20684">
    <property type="entry name" value="Fung_rhodopsin"/>
    <property type="match status" value="1"/>
</dbReference>
<feature type="transmembrane region" description="Helical" evidence="7">
    <location>
        <begin position="60"/>
        <end position="78"/>
    </location>
</feature>
<name>A0A9Q9DRW0_CURCL</name>
<keyword evidence="4 7" id="KW-0472">Membrane</keyword>
<feature type="region of interest" description="Disordered" evidence="6">
    <location>
        <begin position="296"/>
        <end position="317"/>
    </location>
</feature>
<evidence type="ECO:0000256" key="5">
    <source>
        <dbReference type="ARBA" id="ARBA00038359"/>
    </source>
</evidence>
<dbReference type="PANTHER" id="PTHR33048">
    <property type="entry name" value="PTH11-LIKE INTEGRAL MEMBRANE PROTEIN (AFU_ORTHOLOGUE AFUA_5G11245)"/>
    <property type="match status" value="1"/>
</dbReference>
<dbReference type="VEuPathDB" id="FungiDB:yc1106_05237"/>
<gene>
    <name evidence="9" type="ORF">yc1106_05237</name>
</gene>
<feature type="transmembrane region" description="Helical" evidence="7">
    <location>
        <begin position="218"/>
        <end position="239"/>
    </location>
</feature>
<dbReference type="OrthoDB" id="444631at2759"/>
<dbReference type="AlphaFoldDB" id="A0A9Q9DRW0"/>
<comment type="similarity">
    <text evidence="5">Belongs to the SAT4 family.</text>
</comment>
<evidence type="ECO:0000256" key="2">
    <source>
        <dbReference type="ARBA" id="ARBA00022692"/>
    </source>
</evidence>
<accession>A0A9Q9DRW0</accession>
<dbReference type="InterPro" id="IPR052337">
    <property type="entry name" value="SAT4-like"/>
</dbReference>
<organism evidence="9 10">
    <name type="scientific">Curvularia clavata</name>
    <dbReference type="NCBI Taxonomy" id="95742"/>
    <lineage>
        <taxon>Eukaryota</taxon>
        <taxon>Fungi</taxon>
        <taxon>Dikarya</taxon>
        <taxon>Ascomycota</taxon>
        <taxon>Pezizomycotina</taxon>
        <taxon>Dothideomycetes</taxon>
        <taxon>Pleosporomycetidae</taxon>
        <taxon>Pleosporales</taxon>
        <taxon>Pleosporineae</taxon>
        <taxon>Pleosporaceae</taxon>
        <taxon>Curvularia</taxon>
    </lineage>
</organism>
<evidence type="ECO:0000256" key="7">
    <source>
        <dbReference type="SAM" id="Phobius"/>
    </source>
</evidence>
<feature type="region of interest" description="Disordered" evidence="6">
    <location>
        <begin position="362"/>
        <end position="387"/>
    </location>
</feature>